<dbReference type="InterPro" id="IPR019402">
    <property type="entry name" value="CWH43_N"/>
</dbReference>
<evidence type="ECO:0000256" key="3">
    <source>
        <dbReference type="ARBA" id="ARBA00022692"/>
    </source>
</evidence>
<dbReference type="InterPro" id="IPR050911">
    <property type="entry name" value="DRAM/TMEM150_Autophagy_Mod"/>
</dbReference>
<evidence type="ECO:0000313" key="9">
    <source>
        <dbReference type="Proteomes" id="UP000053660"/>
    </source>
</evidence>
<dbReference type="EMBL" id="KN554062">
    <property type="protein sequence ID" value="KHJ89561.1"/>
    <property type="molecule type" value="Genomic_DNA"/>
</dbReference>
<feature type="domain" description="CWH43-like N-terminal" evidence="7">
    <location>
        <begin position="6"/>
        <end position="145"/>
    </location>
</feature>
<dbReference type="PANTHER" id="PTHR21324">
    <property type="entry name" value="FASTING-INDUCIBLE INTEGRAL MEMBRANE PROTEIN TM6P1-RELATED"/>
    <property type="match status" value="1"/>
</dbReference>
<evidence type="ECO:0000256" key="1">
    <source>
        <dbReference type="ARBA" id="ARBA00004127"/>
    </source>
</evidence>
<reference evidence="8 9" key="1">
    <citation type="submission" date="2014-03" db="EMBL/GenBank/DDBJ databases">
        <title>Draft genome of the hookworm Oesophagostomum dentatum.</title>
        <authorList>
            <person name="Mitreva M."/>
        </authorList>
    </citation>
    <scope>NUCLEOTIDE SEQUENCE [LARGE SCALE GENOMIC DNA]</scope>
    <source>
        <strain evidence="8 9">OD-Hann</strain>
    </source>
</reference>
<evidence type="ECO:0000256" key="4">
    <source>
        <dbReference type="ARBA" id="ARBA00022989"/>
    </source>
</evidence>
<dbReference type="GO" id="GO:0012505">
    <property type="term" value="C:endomembrane system"/>
    <property type="evidence" value="ECO:0007669"/>
    <property type="project" value="UniProtKB-SubCell"/>
</dbReference>
<gene>
    <name evidence="8" type="ORF">OESDEN_10614</name>
</gene>
<feature type="transmembrane region" description="Helical" evidence="6">
    <location>
        <begin position="91"/>
        <end position="115"/>
    </location>
</feature>
<dbReference type="Pfam" id="PF10277">
    <property type="entry name" value="Frag1"/>
    <property type="match status" value="1"/>
</dbReference>
<keyword evidence="5 6" id="KW-0472">Membrane</keyword>
<proteinExistence type="inferred from homology"/>
<keyword evidence="3 6" id="KW-0812">Transmembrane</keyword>
<feature type="transmembrane region" description="Helical" evidence="6">
    <location>
        <begin position="51"/>
        <end position="71"/>
    </location>
</feature>
<dbReference type="Proteomes" id="UP000053660">
    <property type="component" value="Unassembled WGS sequence"/>
</dbReference>
<accession>A0A0B1T065</accession>
<evidence type="ECO:0000256" key="2">
    <source>
        <dbReference type="ARBA" id="ARBA00006565"/>
    </source>
</evidence>
<protein>
    <recommendedName>
        <fullName evidence="7">CWH43-like N-terminal domain-containing protein</fullName>
    </recommendedName>
</protein>
<keyword evidence="4 6" id="KW-1133">Transmembrane helix</keyword>
<dbReference type="AlphaFoldDB" id="A0A0B1T065"/>
<comment type="subcellular location">
    <subcellularLocation>
        <location evidence="1">Endomembrane system</location>
        <topology evidence="1">Multi-pass membrane protein</topology>
    </subcellularLocation>
</comment>
<dbReference type="PANTHER" id="PTHR21324:SF2">
    <property type="entry name" value="EG:22E5.9 PROTEIN"/>
    <property type="match status" value="1"/>
</dbReference>
<evidence type="ECO:0000313" key="8">
    <source>
        <dbReference type="EMBL" id="KHJ89561.1"/>
    </source>
</evidence>
<comment type="similarity">
    <text evidence="2">Belongs to the DRAM/TMEM150 family.</text>
</comment>
<name>A0A0B1T065_OESDE</name>
<evidence type="ECO:0000256" key="6">
    <source>
        <dbReference type="SAM" id="Phobius"/>
    </source>
</evidence>
<organism evidence="8 9">
    <name type="scientific">Oesophagostomum dentatum</name>
    <name type="common">Nodular worm</name>
    <dbReference type="NCBI Taxonomy" id="61180"/>
    <lineage>
        <taxon>Eukaryota</taxon>
        <taxon>Metazoa</taxon>
        <taxon>Ecdysozoa</taxon>
        <taxon>Nematoda</taxon>
        <taxon>Chromadorea</taxon>
        <taxon>Rhabditida</taxon>
        <taxon>Rhabditina</taxon>
        <taxon>Rhabditomorpha</taxon>
        <taxon>Strongyloidea</taxon>
        <taxon>Strongylidae</taxon>
        <taxon>Oesophagostomum</taxon>
    </lineage>
</organism>
<dbReference type="OrthoDB" id="191706at2759"/>
<feature type="transmembrane region" description="Helical" evidence="6">
    <location>
        <begin position="7"/>
        <end position="31"/>
    </location>
</feature>
<keyword evidence="9" id="KW-1185">Reference proteome</keyword>
<feature type="transmembrane region" description="Helical" evidence="6">
    <location>
        <begin position="121"/>
        <end position="141"/>
    </location>
</feature>
<evidence type="ECO:0000256" key="5">
    <source>
        <dbReference type="ARBA" id="ARBA00023136"/>
    </source>
</evidence>
<evidence type="ECO:0000259" key="7">
    <source>
        <dbReference type="Pfam" id="PF10277"/>
    </source>
</evidence>
<sequence>MVFKHLWIFPVTAVSFLLIGMFGGYIIGVGTGHYPAILPFISDGGAYKPEASIFGQFLNLAAFFYVISIYIRHLQIVAYYEDHLHWERTRWWYASFLLMLEGFASSLGLSLVANFRENDVIAVHMVGALTAFFGMVIYGWGQLILR</sequence>